<accession>A0A4Z2GY89</accession>
<proteinExistence type="predicted"/>
<name>A0A4Z2GY89_9TELE</name>
<organism evidence="1 2">
    <name type="scientific">Liparis tanakae</name>
    <name type="common">Tanaka's snailfish</name>
    <dbReference type="NCBI Taxonomy" id="230148"/>
    <lineage>
        <taxon>Eukaryota</taxon>
        <taxon>Metazoa</taxon>
        <taxon>Chordata</taxon>
        <taxon>Craniata</taxon>
        <taxon>Vertebrata</taxon>
        <taxon>Euteleostomi</taxon>
        <taxon>Actinopterygii</taxon>
        <taxon>Neopterygii</taxon>
        <taxon>Teleostei</taxon>
        <taxon>Neoteleostei</taxon>
        <taxon>Acanthomorphata</taxon>
        <taxon>Eupercaria</taxon>
        <taxon>Perciformes</taxon>
        <taxon>Cottioidei</taxon>
        <taxon>Cottales</taxon>
        <taxon>Liparidae</taxon>
        <taxon>Liparis</taxon>
    </lineage>
</organism>
<gene>
    <name evidence="1" type="ORF">EYF80_031747</name>
</gene>
<dbReference type="EMBL" id="SRLO01000390">
    <property type="protein sequence ID" value="TNN58075.1"/>
    <property type="molecule type" value="Genomic_DNA"/>
</dbReference>
<comment type="caution">
    <text evidence="1">The sequence shown here is derived from an EMBL/GenBank/DDBJ whole genome shotgun (WGS) entry which is preliminary data.</text>
</comment>
<protein>
    <submittedName>
        <fullName evidence="1">Uncharacterized protein</fullName>
    </submittedName>
</protein>
<sequence length="148" mass="16772">MVLPHLEYTCCLPLRPHTHASLRILQLFDKSRGFTTDHGETMQMRNPSTMRIWIPSSESDTPTPGDRLTPWERANLTGFSCQPFTVLTMASMSMASITDTEEREQRASLHMQRTLMNREGFLCFDGSGGHLLSQLMPGIFLRGVAPFR</sequence>
<reference evidence="1 2" key="1">
    <citation type="submission" date="2019-03" db="EMBL/GenBank/DDBJ databases">
        <title>First draft genome of Liparis tanakae, snailfish: a comprehensive survey of snailfish specific genes.</title>
        <authorList>
            <person name="Kim W."/>
            <person name="Song I."/>
            <person name="Jeong J.-H."/>
            <person name="Kim D."/>
            <person name="Kim S."/>
            <person name="Ryu S."/>
            <person name="Song J.Y."/>
            <person name="Lee S.K."/>
        </authorList>
    </citation>
    <scope>NUCLEOTIDE SEQUENCE [LARGE SCALE GENOMIC DNA]</scope>
    <source>
        <tissue evidence="1">Muscle</tissue>
    </source>
</reference>
<evidence type="ECO:0000313" key="1">
    <source>
        <dbReference type="EMBL" id="TNN58075.1"/>
    </source>
</evidence>
<dbReference type="Proteomes" id="UP000314294">
    <property type="component" value="Unassembled WGS sequence"/>
</dbReference>
<dbReference type="AlphaFoldDB" id="A0A4Z2GY89"/>
<keyword evidence="2" id="KW-1185">Reference proteome</keyword>
<evidence type="ECO:0000313" key="2">
    <source>
        <dbReference type="Proteomes" id="UP000314294"/>
    </source>
</evidence>